<reference evidence="2" key="1">
    <citation type="submission" date="2017-07" db="EMBL/GenBank/DDBJ databases">
        <title>Draft genome sequence of Effusibacillus lacus strain skLN1.</title>
        <authorList>
            <person name="Watanabe M."/>
            <person name="Kojima H."/>
            <person name="Fukui M."/>
        </authorList>
    </citation>
    <scope>NUCLEOTIDE SEQUENCE [LARGE SCALE GENOMIC DNA]</scope>
    <source>
        <strain evidence="2">skLN1</strain>
    </source>
</reference>
<dbReference type="Pfam" id="PF07873">
    <property type="entry name" value="YabP"/>
    <property type="match status" value="1"/>
</dbReference>
<dbReference type="OrthoDB" id="2989236at2"/>
<gene>
    <name evidence="1" type="ORF">EFBL_3208</name>
</gene>
<dbReference type="InterPro" id="IPR022477">
    <property type="entry name" value="Spore_YqfC"/>
</dbReference>
<evidence type="ECO:0000313" key="2">
    <source>
        <dbReference type="Proteomes" id="UP000217785"/>
    </source>
</evidence>
<dbReference type="InterPro" id="IPR038705">
    <property type="entry name" value="YabP_sf"/>
</dbReference>
<dbReference type="EMBL" id="BDUF01000101">
    <property type="protein sequence ID" value="GAX91518.1"/>
    <property type="molecule type" value="Genomic_DNA"/>
</dbReference>
<dbReference type="AlphaFoldDB" id="A0A292YNK9"/>
<proteinExistence type="predicted"/>
<dbReference type="Proteomes" id="UP000217785">
    <property type="component" value="Unassembled WGS sequence"/>
</dbReference>
<dbReference type="InterPro" id="IPR022476">
    <property type="entry name" value="Spore_YabP/YqfC"/>
</dbReference>
<dbReference type="Gene3D" id="2.60.40.2000">
    <property type="match status" value="1"/>
</dbReference>
<protein>
    <submittedName>
        <fullName evidence="1">Sporulation protein YqfC</fullName>
    </submittedName>
</protein>
<dbReference type="NCBIfam" id="TIGR02856">
    <property type="entry name" value="spore_yqfC"/>
    <property type="match status" value="1"/>
</dbReference>
<organism evidence="1 2">
    <name type="scientific">Effusibacillus lacus</name>
    <dbReference type="NCBI Taxonomy" id="1348429"/>
    <lineage>
        <taxon>Bacteria</taxon>
        <taxon>Bacillati</taxon>
        <taxon>Bacillota</taxon>
        <taxon>Bacilli</taxon>
        <taxon>Bacillales</taxon>
        <taxon>Alicyclobacillaceae</taxon>
        <taxon>Effusibacillus</taxon>
    </lineage>
</organism>
<accession>A0A292YNK9</accession>
<sequence>MQAFNRFKNLAANLLELPKDAIYDVPRITLMGGLQLVVENHTGILEFHNSRIRLAHSTGVLVITGKNLMIKNIQPKEILVEGEIKGIQFA</sequence>
<name>A0A292YNK9_9BACL</name>
<dbReference type="RefSeq" id="WP_096183402.1">
    <property type="nucleotide sequence ID" value="NZ_BDUF01000101.1"/>
</dbReference>
<keyword evidence="2" id="KW-1185">Reference proteome</keyword>
<evidence type="ECO:0000313" key="1">
    <source>
        <dbReference type="EMBL" id="GAX91518.1"/>
    </source>
</evidence>
<comment type="caution">
    <text evidence="1">The sequence shown here is derived from an EMBL/GenBank/DDBJ whole genome shotgun (WGS) entry which is preliminary data.</text>
</comment>